<dbReference type="GO" id="GO:0003887">
    <property type="term" value="F:DNA-directed DNA polymerase activity"/>
    <property type="evidence" value="ECO:0007669"/>
    <property type="project" value="UniProtKB-EC"/>
</dbReference>
<evidence type="ECO:0000256" key="3">
    <source>
        <dbReference type="ARBA" id="ARBA00012417"/>
    </source>
</evidence>
<protein>
    <recommendedName>
        <fullName evidence="3">DNA-directed DNA polymerase</fullName>
        <ecNumber evidence="3">2.7.7.7</ecNumber>
    </recommendedName>
</protein>
<keyword evidence="5 8" id="KW-0269">Exonuclease</keyword>
<dbReference type="GO" id="GO:0004527">
    <property type="term" value="F:exonuclease activity"/>
    <property type="evidence" value="ECO:0007669"/>
    <property type="project" value="UniProtKB-KW"/>
</dbReference>
<dbReference type="InterPro" id="IPR043502">
    <property type="entry name" value="DNA/RNA_pol_sf"/>
</dbReference>
<gene>
    <name evidence="8" type="ORF">SAMN05444169_7650</name>
</gene>
<dbReference type="GO" id="GO:0003677">
    <property type="term" value="F:DNA binding"/>
    <property type="evidence" value="ECO:0007669"/>
    <property type="project" value="InterPro"/>
</dbReference>
<dbReference type="GO" id="GO:0006302">
    <property type="term" value="P:double-strand break repair"/>
    <property type="evidence" value="ECO:0007669"/>
    <property type="project" value="TreeGrafter"/>
</dbReference>
<evidence type="ECO:0000259" key="7">
    <source>
        <dbReference type="SMART" id="SM00482"/>
    </source>
</evidence>
<dbReference type="PANTHER" id="PTHR10133">
    <property type="entry name" value="DNA POLYMERASE I"/>
    <property type="match status" value="1"/>
</dbReference>
<dbReference type="EMBL" id="LT670818">
    <property type="protein sequence ID" value="SHH47821.1"/>
    <property type="molecule type" value="Genomic_DNA"/>
</dbReference>
<evidence type="ECO:0000256" key="2">
    <source>
        <dbReference type="ARBA" id="ARBA00011541"/>
    </source>
</evidence>
<accession>A0A1M5TAT9</accession>
<reference evidence="8 9" key="1">
    <citation type="submission" date="2016-11" db="EMBL/GenBank/DDBJ databases">
        <authorList>
            <person name="Jaros S."/>
            <person name="Januszkiewicz K."/>
            <person name="Wedrychowicz H."/>
        </authorList>
    </citation>
    <scope>NUCLEOTIDE SEQUENCE [LARGE SCALE GENOMIC DNA]</scope>
    <source>
        <strain evidence="8 9">GAS242</strain>
    </source>
</reference>
<dbReference type="InterPro" id="IPR001098">
    <property type="entry name" value="DNA-dir_DNA_pol_A_palm_dom"/>
</dbReference>
<dbReference type="SUPFAM" id="SSF56672">
    <property type="entry name" value="DNA/RNA polymerases"/>
    <property type="match status" value="1"/>
</dbReference>
<evidence type="ECO:0000313" key="9">
    <source>
        <dbReference type="Proteomes" id="UP000190675"/>
    </source>
</evidence>
<keyword evidence="5 8" id="KW-0378">Hydrolase</keyword>
<dbReference type="Gene3D" id="3.30.70.370">
    <property type="match status" value="2"/>
</dbReference>
<evidence type="ECO:0000256" key="5">
    <source>
        <dbReference type="ARBA" id="ARBA00022839"/>
    </source>
</evidence>
<dbReference type="Pfam" id="PF00476">
    <property type="entry name" value="DNA_pol_A"/>
    <property type="match status" value="1"/>
</dbReference>
<comment type="subunit">
    <text evidence="2">Single-chain monomer with multiple functions.</text>
</comment>
<dbReference type="InterPro" id="IPR012337">
    <property type="entry name" value="RNaseH-like_sf"/>
</dbReference>
<evidence type="ECO:0000256" key="1">
    <source>
        <dbReference type="ARBA" id="ARBA00007705"/>
    </source>
</evidence>
<name>A0A1M5TAT9_9BRAD</name>
<organism evidence="8 9">
    <name type="scientific">Bradyrhizobium erythrophlei</name>
    <dbReference type="NCBI Taxonomy" id="1437360"/>
    <lineage>
        <taxon>Bacteria</taxon>
        <taxon>Pseudomonadati</taxon>
        <taxon>Pseudomonadota</taxon>
        <taxon>Alphaproteobacteria</taxon>
        <taxon>Hyphomicrobiales</taxon>
        <taxon>Nitrobacteraceae</taxon>
        <taxon>Bradyrhizobium</taxon>
    </lineage>
</organism>
<dbReference type="PRINTS" id="PR00868">
    <property type="entry name" value="DNAPOLI"/>
</dbReference>
<dbReference type="Proteomes" id="UP000190675">
    <property type="component" value="Chromosome I"/>
</dbReference>
<dbReference type="InterPro" id="IPR002298">
    <property type="entry name" value="DNA_polymerase_A"/>
</dbReference>
<dbReference type="AlphaFoldDB" id="A0A1M5TAT9"/>
<evidence type="ECO:0000256" key="6">
    <source>
        <dbReference type="ARBA" id="ARBA00049244"/>
    </source>
</evidence>
<dbReference type="Gene3D" id="1.20.1060.10">
    <property type="entry name" value="Taq DNA Polymerase, Chain T, domain 4"/>
    <property type="match status" value="1"/>
</dbReference>
<keyword evidence="5 8" id="KW-0540">Nuclease</keyword>
<comment type="similarity">
    <text evidence="1">Belongs to the DNA polymerase type-A family.</text>
</comment>
<dbReference type="SUPFAM" id="SSF53098">
    <property type="entry name" value="Ribonuclease H-like"/>
    <property type="match status" value="1"/>
</dbReference>
<sequence>MRVIADCETNGLEGCTELWLIVCKDIDTGIVYTFPHPTQSSDFIAFASNVTLWIGHNFLGFDAPVINRLLRSDVIDLDTVTDTLVVSRMADYQMEGHSLEAWGVRLRYPKGDFNDWNQYSPEMLAYCIQDVELNYKVYLHFKQLIDSPLWQRSLKTEHAMVTISREMHDNGFYFDIDEARRIYDEIIGQLDPLDNELRRSFPPRLKFIREVHPRTTKHGTLSRTDFRWKTDGDLSDFSEGATFSLCEWEEFNPGSTRQIVERLNAAGWKPYEKTKGHIQCERDLNDHRTRGEVRELAAAKIDHYRQLGWKVSKDNLDTLPADAPAPARRLVLRLLLAARARTLTEWFNAYNPVTHRIHGTFNHIGAWTHRMSHNGPNMANVPTEDPQHLDRSIYSNAMRALWSVPVGRNLIGVDAEGIQLRILAHYMNDPAFIFAVTSGSKEDGTDPHTLNKNALGHVCKSRDDAKTFIYAFLLGAGTGKIASILGCTLAEAKVAKDNFIAAYPGLLHLKQTIIPADAAAGYFKGFDGRFVKCNSEHHMLAGYLQNGESVIMKEARVLWGKELKRLQIPFLPVNFVHDEWQTEACDDLDTCKQIASVQADAIRQVGESLNLNCPMAGSYLNSHKSLAIGANWSLTH</sequence>
<dbReference type="PANTHER" id="PTHR10133:SF27">
    <property type="entry name" value="DNA POLYMERASE NU"/>
    <property type="match status" value="1"/>
</dbReference>
<evidence type="ECO:0000313" key="8">
    <source>
        <dbReference type="EMBL" id="SHH47821.1"/>
    </source>
</evidence>
<dbReference type="RefSeq" id="WP_079570819.1">
    <property type="nucleotide sequence ID" value="NZ_LT670818.1"/>
</dbReference>
<dbReference type="EC" id="2.7.7.7" evidence="3"/>
<proteinExistence type="inferred from homology"/>
<evidence type="ECO:0000256" key="4">
    <source>
        <dbReference type="ARBA" id="ARBA00022705"/>
    </source>
</evidence>
<dbReference type="Gene3D" id="3.30.420.10">
    <property type="entry name" value="Ribonuclease H-like superfamily/Ribonuclease H"/>
    <property type="match status" value="1"/>
</dbReference>
<dbReference type="OrthoDB" id="5465413at2"/>
<dbReference type="SMART" id="SM00482">
    <property type="entry name" value="POLAc"/>
    <property type="match status" value="1"/>
</dbReference>
<dbReference type="InterPro" id="IPR036397">
    <property type="entry name" value="RNaseH_sf"/>
</dbReference>
<comment type="catalytic activity">
    <reaction evidence="6">
        <text>DNA(n) + a 2'-deoxyribonucleoside 5'-triphosphate = DNA(n+1) + diphosphate</text>
        <dbReference type="Rhea" id="RHEA:22508"/>
        <dbReference type="Rhea" id="RHEA-COMP:17339"/>
        <dbReference type="Rhea" id="RHEA-COMP:17340"/>
        <dbReference type="ChEBI" id="CHEBI:33019"/>
        <dbReference type="ChEBI" id="CHEBI:61560"/>
        <dbReference type="ChEBI" id="CHEBI:173112"/>
        <dbReference type="EC" id="2.7.7.7"/>
    </reaction>
</comment>
<dbReference type="GO" id="GO:0006261">
    <property type="term" value="P:DNA-templated DNA replication"/>
    <property type="evidence" value="ECO:0007669"/>
    <property type="project" value="InterPro"/>
</dbReference>
<feature type="domain" description="DNA-directed DNA polymerase family A palm" evidence="7">
    <location>
        <begin position="395"/>
        <end position="588"/>
    </location>
</feature>
<keyword evidence="4" id="KW-0235">DNA replication</keyword>